<protein>
    <recommendedName>
        <fullName evidence="5">Phospholipase A2</fullName>
    </recommendedName>
</protein>
<dbReference type="Gene3D" id="1.20.90.10">
    <property type="entry name" value="Phospholipase A2 domain"/>
    <property type="match status" value="1"/>
</dbReference>
<feature type="transmembrane region" description="Helical" evidence="2">
    <location>
        <begin position="211"/>
        <end position="230"/>
    </location>
</feature>
<proteinExistence type="predicted"/>
<keyword evidence="4" id="KW-1185">Reference proteome</keyword>
<sequence length="244" mass="24997">MSTPTPAGPATARPAQAASRTARRSAALAAAALTTMAATVFLAPAPHAAAASSGPVESASARIAVAELTSGGPGSLTAIPDDFAARFGYRPRTLDGLVVNPQGDCSSPVTLPAEFDTACKAHDLGYDLLRYAEEHGEPLGPWARQALDATLDRHMHEACGTRADTFSRARCETMATIAATFVDLNSRRQDYGAPVTESLLGAADPGSTTSWQLLGILGIGITGLAAALTLRPRTNSTAAQGVQG</sequence>
<evidence type="ECO:0000313" key="3">
    <source>
        <dbReference type="EMBL" id="KIA60352.1"/>
    </source>
</evidence>
<evidence type="ECO:0008006" key="5">
    <source>
        <dbReference type="Google" id="ProtNLM"/>
    </source>
</evidence>
<keyword evidence="2" id="KW-0472">Membrane</keyword>
<name>A0ABR4Z4Y4_9NOCA</name>
<feature type="region of interest" description="Disordered" evidence="1">
    <location>
        <begin position="1"/>
        <end position="21"/>
    </location>
</feature>
<organism evidence="3 4">
    <name type="scientific">Nocardia vulneris</name>
    <dbReference type="NCBI Taxonomy" id="1141657"/>
    <lineage>
        <taxon>Bacteria</taxon>
        <taxon>Bacillati</taxon>
        <taxon>Actinomycetota</taxon>
        <taxon>Actinomycetes</taxon>
        <taxon>Mycobacteriales</taxon>
        <taxon>Nocardiaceae</taxon>
        <taxon>Nocardia</taxon>
    </lineage>
</organism>
<evidence type="ECO:0000256" key="2">
    <source>
        <dbReference type="SAM" id="Phobius"/>
    </source>
</evidence>
<dbReference type="SUPFAM" id="SSF48619">
    <property type="entry name" value="Phospholipase A2, PLA2"/>
    <property type="match status" value="1"/>
</dbReference>
<accession>A0ABR4Z4Y4</accession>
<reference evidence="3 4" key="1">
    <citation type="journal article" date="2014" name="Int. J. Syst. Evol. Microbiol.">
        <title>Nocardia vulneris sp. nov., isolated from wounds of human patients in North America.</title>
        <authorList>
            <person name="Lasker B.A."/>
            <person name="Bell M."/>
            <person name="Klenk H.P."/>
            <person name="Sproer C."/>
            <person name="Schumann C."/>
            <person name="Schumann P."/>
            <person name="Brown J.M."/>
        </authorList>
    </citation>
    <scope>NUCLEOTIDE SEQUENCE [LARGE SCALE GENOMIC DNA]</scope>
    <source>
        <strain evidence="3 4">W9851</strain>
    </source>
</reference>
<keyword evidence="2" id="KW-1133">Transmembrane helix</keyword>
<evidence type="ECO:0000313" key="4">
    <source>
        <dbReference type="Proteomes" id="UP000031364"/>
    </source>
</evidence>
<dbReference type="Proteomes" id="UP000031364">
    <property type="component" value="Unassembled WGS sequence"/>
</dbReference>
<dbReference type="EMBL" id="JNFP01000071">
    <property type="protein sequence ID" value="KIA60352.1"/>
    <property type="molecule type" value="Genomic_DNA"/>
</dbReference>
<keyword evidence="2" id="KW-0812">Transmembrane</keyword>
<dbReference type="PROSITE" id="PS51318">
    <property type="entry name" value="TAT"/>
    <property type="match status" value="1"/>
</dbReference>
<dbReference type="InterPro" id="IPR006311">
    <property type="entry name" value="TAT_signal"/>
</dbReference>
<dbReference type="RefSeq" id="WP_082032396.1">
    <property type="nucleotide sequence ID" value="NZ_BDCI01000013.1"/>
</dbReference>
<evidence type="ECO:0000256" key="1">
    <source>
        <dbReference type="SAM" id="MobiDB-lite"/>
    </source>
</evidence>
<dbReference type="InterPro" id="IPR036444">
    <property type="entry name" value="PLipase_A2_dom_sf"/>
</dbReference>
<comment type="caution">
    <text evidence="3">The sequence shown here is derived from an EMBL/GenBank/DDBJ whole genome shotgun (WGS) entry which is preliminary data.</text>
</comment>
<gene>
    <name evidence="3" type="ORF">FG87_37400</name>
</gene>